<gene>
    <name evidence="4" type="ORF">A606_03890</name>
</gene>
<proteinExistence type="predicted"/>
<protein>
    <recommendedName>
        <fullName evidence="3">DUF5129 domain-containing protein</fullName>
    </recommendedName>
</protein>
<dbReference type="RefSeq" id="WP_020440790.1">
    <property type="nucleotide sequence ID" value="NC_021663.1"/>
</dbReference>
<sequence length="479" mass="52141">MTVLVDRARRFAGVVAVAALLGCAGAPVVIAQTSADISTPTVEIDDPDDLLLPSAEEMLITETPTIDFPSQVQQVNYIILGDTERYLPTDDSFNDGILEWVGDNRPDLVPDGTGRGASWANGTLIVAVGVETRGNGVYCGDDVCSVLDLFEGGHLDQTLEDMKPGLQRGNYAVGMLDGVRTAADPSRVMEESEGSEDGGLFGWLWGAGAAISGAAGIWAVRAWRKSITATAREQFTRISTDYGDVAQRLDQIDVRAHSLTSPIANDALRLQWTECRDEFLRVNDMVGSTGLTPTSTDRQFRKHHETIAEADTAVTRMNTAEKNIDRIFGMEQGNRTTRKSELTKFIGDINEAEAGTDNPAVTDQLKALEARARELRDSPEALTGPDFMDQFSTLVSEYSRVITLVAKEMEHLDRTKEDRVAPQIWDSDYRVGSGYRGWVPYATVSAWHEEDVAAYESSDSSTDTSFSSGFSGGGGSSRW</sequence>
<dbReference type="Pfam" id="PF17173">
    <property type="entry name" value="DUF5129"/>
    <property type="match status" value="1"/>
</dbReference>
<dbReference type="AlphaFoldDB" id="S4XBE0"/>
<dbReference type="EMBL" id="CP003696">
    <property type="protein sequence ID" value="AGP30427.1"/>
    <property type="molecule type" value="Genomic_DNA"/>
</dbReference>
<reference evidence="4 5" key="1">
    <citation type="submission" date="2012-06" db="EMBL/GenBank/DDBJ databases">
        <title>Complete genome sequence of Corynebacterium terpenotabidum Y-11 (=DSM 44721).</title>
        <authorList>
            <person name="Ruckert C."/>
            <person name="Albersmeier A."/>
            <person name="Al-Dilaimi A."/>
            <person name="Szczepanowski R."/>
            <person name="Kalinowski J."/>
        </authorList>
    </citation>
    <scope>NUCLEOTIDE SEQUENCE [LARGE SCALE GENOMIC DNA]</scope>
    <source>
        <strain evidence="4 5">Y-11</strain>
    </source>
</reference>
<dbReference type="KEGG" id="cter:A606_03890"/>
<evidence type="ECO:0000256" key="2">
    <source>
        <dbReference type="SAM" id="SignalP"/>
    </source>
</evidence>
<evidence type="ECO:0000259" key="3">
    <source>
        <dbReference type="Pfam" id="PF17173"/>
    </source>
</evidence>
<name>S4XBE0_9CORY</name>
<dbReference type="eggNOG" id="ENOG50337I7">
    <property type="taxonomic scope" value="Bacteria"/>
</dbReference>
<feature type="domain" description="DUF5129" evidence="3">
    <location>
        <begin position="89"/>
        <end position="259"/>
    </location>
</feature>
<dbReference type="Proteomes" id="UP000014809">
    <property type="component" value="Chromosome"/>
</dbReference>
<evidence type="ECO:0000313" key="4">
    <source>
        <dbReference type="EMBL" id="AGP30427.1"/>
    </source>
</evidence>
<keyword evidence="5" id="KW-1185">Reference proteome</keyword>
<organism evidence="4 5">
    <name type="scientific">Corynebacterium terpenotabidum Y-11</name>
    <dbReference type="NCBI Taxonomy" id="1200352"/>
    <lineage>
        <taxon>Bacteria</taxon>
        <taxon>Bacillati</taxon>
        <taxon>Actinomycetota</taxon>
        <taxon>Actinomycetes</taxon>
        <taxon>Mycobacteriales</taxon>
        <taxon>Corynebacteriaceae</taxon>
        <taxon>Corynebacterium</taxon>
    </lineage>
</organism>
<dbReference type="PROSITE" id="PS51257">
    <property type="entry name" value="PROKAR_LIPOPROTEIN"/>
    <property type="match status" value="1"/>
</dbReference>
<feature type="signal peptide" evidence="2">
    <location>
        <begin position="1"/>
        <end position="31"/>
    </location>
</feature>
<feature type="compositionally biased region" description="Gly residues" evidence="1">
    <location>
        <begin position="470"/>
        <end position="479"/>
    </location>
</feature>
<accession>S4XBE0</accession>
<dbReference type="InterPro" id="IPR033435">
    <property type="entry name" value="DUF5129"/>
</dbReference>
<dbReference type="PATRIC" id="fig|1200352.3.peg.786"/>
<feature type="compositionally biased region" description="Low complexity" evidence="1">
    <location>
        <begin position="457"/>
        <end position="469"/>
    </location>
</feature>
<keyword evidence="2" id="KW-0732">Signal</keyword>
<evidence type="ECO:0000313" key="5">
    <source>
        <dbReference type="Proteomes" id="UP000014809"/>
    </source>
</evidence>
<dbReference type="OrthoDB" id="4423347at2"/>
<dbReference type="HOGENOM" id="CLU_028326_0_0_11"/>
<feature type="region of interest" description="Disordered" evidence="1">
    <location>
        <begin position="457"/>
        <end position="479"/>
    </location>
</feature>
<evidence type="ECO:0000256" key="1">
    <source>
        <dbReference type="SAM" id="MobiDB-lite"/>
    </source>
</evidence>
<dbReference type="STRING" id="1200352.A606_03890"/>
<feature type="chain" id="PRO_5004525177" description="DUF5129 domain-containing protein" evidence="2">
    <location>
        <begin position="32"/>
        <end position="479"/>
    </location>
</feature>